<protein>
    <submittedName>
        <fullName evidence="1">Uncharacterized protein</fullName>
    </submittedName>
</protein>
<dbReference type="STRING" id="526218.Sterm_3821"/>
<reference evidence="2" key="1">
    <citation type="submission" date="2009-09" db="EMBL/GenBank/DDBJ databases">
        <title>The complete chromosome of Sebaldella termitidis ATCC 33386.</title>
        <authorList>
            <consortium name="US DOE Joint Genome Institute (JGI-PGF)"/>
            <person name="Lucas S."/>
            <person name="Copeland A."/>
            <person name="Lapidus A."/>
            <person name="Glavina del Rio T."/>
            <person name="Dalin E."/>
            <person name="Tice H."/>
            <person name="Bruce D."/>
            <person name="Goodwin L."/>
            <person name="Pitluck S."/>
            <person name="Kyrpides N."/>
            <person name="Mavromatis K."/>
            <person name="Ivanova N."/>
            <person name="Mikhailova N."/>
            <person name="Sims D."/>
            <person name="Meincke L."/>
            <person name="Brettin T."/>
            <person name="Detter J.C."/>
            <person name="Han C."/>
            <person name="Larimer F."/>
            <person name="Land M."/>
            <person name="Hauser L."/>
            <person name="Markowitz V."/>
            <person name="Cheng J.F."/>
            <person name="Hugenholtz P."/>
            <person name="Woyke T."/>
            <person name="Wu D."/>
            <person name="Eisen J.A."/>
        </authorList>
    </citation>
    <scope>NUCLEOTIDE SEQUENCE [LARGE SCALE GENOMIC DNA]</scope>
    <source>
        <strain evidence="2">ATCC 33386 / NCTC 11300</strain>
    </source>
</reference>
<dbReference type="Proteomes" id="UP000000845">
    <property type="component" value="Chromosome"/>
</dbReference>
<reference evidence="1 2" key="2">
    <citation type="journal article" date="2010" name="Stand. Genomic Sci.">
        <title>Complete genome sequence of Sebaldella termitidis type strain (NCTC 11300).</title>
        <authorList>
            <person name="Harmon-Smith M."/>
            <person name="Celia L."/>
            <person name="Chertkov O."/>
            <person name="Lapidus A."/>
            <person name="Copeland A."/>
            <person name="Glavina Del Rio T."/>
            <person name="Nolan M."/>
            <person name="Lucas S."/>
            <person name="Tice H."/>
            <person name="Cheng J.F."/>
            <person name="Han C."/>
            <person name="Detter J.C."/>
            <person name="Bruce D."/>
            <person name="Goodwin L."/>
            <person name="Pitluck S."/>
            <person name="Pati A."/>
            <person name="Liolios K."/>
            <person name="Ivanova N."/>
            <person name="Mavromatis K."/>
            <person name="Mikhailova N."/>
            <person name="Chen A."/>
            <person name="Palaniappan K."/>
            <person name="Land M."/>
            <person name="Hauser L."/>
            <person name="Chang Y.J."/>
            <person name="Jeffries C.D."/>
            <person name="Brettin T."/>
            <person name="Goker M."/>
            <person name="Beck B."/>
            <person name="Bristow J."/>
            <person name="Eisen J.A."/>
            <person name="Markowitz V."/>
            <person name="Hugenholtz P."/>
            <person name="Kyrpides N.C."/>
            <person name="Klenk H.P."/>
            <person name="Chen F."/>
        </authorList>
    </citation>
    <scope>NUCLEOTIDE SEQUENCE [LARGE SCALE GENOMIC DNA]</scope>
    <source>
        <strain evidence="2">ATCC 33386 / NCTC 11300</strain>
    </source>
</reference>
<gene>
    <name evidence="1" type="ordered locus">Sterm_3821</name>
</gene>
<dbReference type="RefSeq" id="WP_012863235.1">
    <property type="nucleotide sequence ID" value="NC_013517.1"/>
</dbReference>
<dbReference type="EMBL" id="CP001739">
    <property type="protein sequence ID" value="ACZ10655.1"/>
    <property type="molecule type" value="Genomic_DNA"/>
</dbReference>
<sequence length="137" mass="15144">MKKLGILILAVIFGTQVFADIRVNDNSFDVSLDSLAVLEASSYVLFSSAILSASSDDEYYGIKDRYDYFDKLVAQGETVRAKDIFSEEGLEMYALNGEAVMDLDKVNVGILVSNLDRPIILVPSDMKYSGLSERGIR</sequence>
<evidence type="ECO:0000313" key="1">
    <source>
        <dbReference type="EMBL" id="ACZ10655.1"/>
    </source>
</evidence>
<evidence type="ECO:0000313" key="2">
    <source>
        <dbReference type="Proteomes" id="UP000000845"/>
    </source>
</evidence>
<keyword evidence="2" id="KW-1185">Reference proteome</keyword>
<dbReference type="HOGENOM" id="CLU_1863779_0_0_0"/>
<dbReference type="KEGG" id="str:Sterm_3821"/>
<accession>D1AG29</accession>
<name>D1AG29_SEBTE</name>
<dbReference type="AlphaFoldDB" id="D1AG29"/>
<organism evidence="1 2">
    <name type="scientific">Sebaldella termitidis (strain ATCC 33386 / NCTC 11300)</name>
    <dbReference type="NCBI Taxonomy" id="526218"/>
    <lineage>
        <taxon>Bacteria</taxon>
        <taxon>Fusobacteriati</taxon>
        <taxon>Fusobacteriota</taxon>
        <taxon>Fusobacteriia</taxon>
        <taxon>Fusobacteriales</taxon>
        <taxon>Leptotrichiaceae</taxon>
        <taxon>Sebaldella</taxon>
    </lineage>
</organism>
<proteinExistence type="predicted"/>